<proteinExistence type="predicted"/>
<name>A0A387HJW9_9ACTN</name>
<evidence type="ECO:0008006" key="5">
    <source>
        <dbReference type="Google" id="ProtNLM"/>
    </source>
</evidence>
<dbReference type="InterPro" id="IPR053883">
    <property type="entry name" value="DUF3097_N"/>
</dbReference>
<protein>
    <recommendedName>
        <fullName evidence="5">DUF3097 domain-containing protein</fullName>
    </recommendedName>
</protein>
<dbReference type="KEGG" id="shun:DWB77_05193"/>
<reference evidence="3 4" key="1">
    <citation type="submission" date="2018-10" db="EMBL/GenBank/DDBJ databases">
        <title>Relationship between Morphology and Antimicrobial Activity in Streptomyces.</title>
        <authorList>
            <person name="Kang H.J."/>
            <person name="Kim S.B."/>
        </authorList>
    </citation>
    <scope>NUCLEOTIDE SEQUENCE [LARGE SCALE GENOMIC DNA]</scope>
    <source>
        <strain evidence="3 4">BH38</strain>
    </source>
</reference>
<gene>
    <name evidence="3" type="ORF">DWB77_05193</name>
</gene>
<dbReference type="InterPro" id="IPR021447">
    <property type="entry name" value="DUF3097_C"/>
</dbReference>
<dbReference type="Pfam" id="PF22845">
    <property type="entry name" value="DUF3097_N"/>
    <property type="match status" value="1"/>
</dbReference>
<sequence>MAGGRGGPIRGAKREVVAGQLAVRFGVSWRGTAVSSSYVPGPPLPNNEAMRSYSPDLTPPWKKKQAPVPEVPAETDLVVEEVSSGFCGAVIRCEKTAEGPTVTLEDRFGKHRVFPLAPRGFLLEGKVVTLVRPSASAPAPQRPARTASGSVAVPGARARVARAGRIYVEGRHDAELVEKVWGDDLRIEGVVVEYLEGIDDLPAIVAEFAPGPDARLGVLVDHLVPGSKESRIAASVTHPDVLVVGHPYIDVWEAVKPASVGIGGWPVVPRGQDWKTGVCRALGWAENTGAAWQRILAGVRTYRDLDPSLLGSVEHLIDFVTAP</sequence>
<accession>A0A387HJW9</accession>
<evidence type="ECO:0000313" key="4">
    <source>
        <dbReference type="Proteomes" id="UP000271554"/>
    </source>
</evidence>
<evidence type="ECO:0000313" key="3">
    <source>
        <dbReference type="EMBL" id="AYG83001.1"/>
    </source>
</evidence>
<dbReference type="AlphaFoldDB" id="A0A387HJW9"/>
<evidence type="ECO:0000259" key="2">
    <source>
        <dbReference type="Pfam" id="PF22845"/>
    </source>
</evidence>
<keyword evidence="4" id="KW-1185">Reference proteome</keyword>
<evidence type="ECO:0000259" key="1">
    <source>
        <dbReference type="Pfam" id="PF11296"/>
    </source>
</evidence>
<feature type="domain" description="DUF3097" evidence="2">
    <location>
        <begin position="70"/>
        <end position="133"/>
    </location>
</feature>
<feature type="domain" description="DUF3097" evidence="1">
    <location>
        <begin position="165"/>
        <end position="321"/>
    </location>
</feature>
<dbReference type="Proteomes" id="UP000271554">
    <property type="component" value="Chromosome"/>
</dbReference>
<dbReference type="Pfam" id="PF11296">
    <property type="entry name" value="DUF3097_C"/>
    <property type="match status" value="1"/>
</dbReference>
<dbReference type="EMBL" id="CP032698">
    <property type="protein sequence ID" value="AYG83001.1"/>
    <property type="molecule type" value="Genomic_DNA"/>
</dbReference>
<organism evidence="3 4">
    <name type="scientific">Streptomyces hundungensis</name>
    <dbReference type="NCBI Taxonomy" id="1077946"/>
    <lineage>
        <taxon>Bacteria</taxon>
        <taxon>Bacillati</taxon>
        <taxon>Actinomycetota</taxon>
        <taxon>Actinomycetes</taxon>
        <taxon>Kitasatosporales</taxon>
        <taxon>Streptomycetaceae</taxon>
        <taxon>Streptomyces</taxon>
    </lineage>
</organism>